<dbReference type="InterPro" id="IPR009737">
    <property type="entry name" value="Aim32/Apd1-like"/>
</dbReference>
<dbReference type="FunFam" id="3.40.30.10:FF:000213">
    <property type="entry name" value="APD1p protein"/>
    <property type="match status" value="1"/>
</dbReference>
<dbReference type="RefSeq" id="XP_067058838.1">
    <property type="nucleotide sequence ID" value="XM_067202737.1"/>
</dbReference>
<organism evidence="1 2">
    <name type="scientific">Leishmania orientalis</name>
    <dbReference type="NCBI Taxonomy" id="2249476"/>
    <lineage>
        <taxon>Eukaryota</taxon>
        <taxon>Discoba</taxon>
        <taxon>Euglenozoa</taxon>
        <taxon>Kinetoplastea</taxon>
        <taxon>Metakinetoplastina</taxon>
        <taxon>Trypanosomatida</taxon>
        <taxon>Trypanosomatidae</taxon>
        <taxon>Leishmaniinae</taxon>
        <taxon>Leishmania</taxon>
    </lineage>
</organism>
<dbReference type="GeneID" id="92356671"/>
<reference evidence="2" key="2">
    <citation type="journal article" date="2021" name="Sci. Data">
        <title>Chromosome-scale genome sequencing, assembly and annotation of six genomes from subfamily Leishmaniinae.</title>
        <authorList>
            <person name="Almutairi H."/>
            <person name="Urbaniak M.D."/>
            <person name="Bates M.D."/>
            <person name="Jariyapan N."/>
            <person name="Kwakye-Nuako G."/>
            <person name="Thomaz Soccol V."/>
            <person name="Al-Salem W.S."/>
            <person name="Dillon R.J."/>
            <person name="Bates P.A."/>
            <person name="Gatherer D."/>
        </authorList>
    </citation>
    <scope>NUCLEOTIDE SEQUENCE [LARGE SCALE GENOMIC DNA]</scope>
</reference>
<accession>A0A836FM29</accession>
<evidence type="ECO:0000313" key="1">
    <source>
        <dbReference type="EMBL" id="KAG5465207.1"/>
    </source>
</evidence>
<dbReference type="Proteomes" id="UP000674143">
    <property type="component" value="Unassembled WGS sequence"/>
</dbReference>
<dbReference type="PANTHER" id="PTHR31902:SF14">
    <property type="entry name" value="ACTIN PATCHES DISTAL PROTEIN 1"/>
    <property type="match status" value="1"/>
</dbReference>
<dbReference type="EMBL" id="JAFHLR010000036">
    <property type="protein sequence ID" value="KAG5465207.1"/>
    <property type="molecule type" value="Genomic_DNA"/>
</dbReference>
<evidence type="ECO:0000313" key="2">
    <source>
        <dbReference type="Proteomes" id="UP000674143"/>
    </source>
</evidence>
<name>A0A836FM29_9TRYP</name>
<comment type="caution">
    <text evidence="1">The sequence shown here is derived from an EMBL/GenBank/DDBJ whole genome shotgun (WGS) entry which is preliminary data.</text>
</comment>
<dbReference type="SMR" id="A0A836FM29"/>
<dbReference type="KEGG" id="loi:92356671"/>
<reference evidence="2" key="1">
    <citation type="journal article" date="2021" name="Microbiol. Resour. Announc.">
        <title>LGAAP: Leishmaniinae Genome Assembly and Annotation Pipeline.</title>
        <authorList>
            <person name="Almutairi H."/>
            <person name="Urbaniak M.D."/>
            <person name="Bates M.D."/>
            <person name="Jariyapan N."/>
            <person name="Kwakye-Nuako G."/>
            <person name="Thomaz-Soccol V."/>
            <person name="Al-Salem W.S."/>
            <person name="Dillon R.J."/>
            <person name="Bates P.A."/>
            <person name="Gatherer D."/>
        </authorList>
    </citation>
    <scope>NUCLEOTIDE SEQUENCE [LARGE SCALE GENOMIC DNA]</scope>
</reference>
<dbReference type="Pfam" id="PF06999">
    <property type="entry name" value="Suc_Fer-like"/>
    <property type="match status" value="1"/>
</dbReference>
<dbReference type="AlphaFoldDB" id="A0A836FM29"/>
<proteinExistence type="predicted"/>
<dbReference type="PANTHER" id="PTHR31902">
    <property type="entry name" value="ACTIN PATCHES DISTAL PROTEIN 1"/>
    <property type="match status" value="1"/>
</dbReference>
<keyword evidence="2" id="KW-1185">Reference proteome</keyword>
<sequence>MMTTDPNAFEAIKQKLTAQTLQDIEGLDARKYGFGREECCGPIPAKVLGSLKLGEHVFLNTHMPARQWDKRTENVPGFKELSHHLKHKHPDASFTVSHLDKGMDDSILHFKVDSDKKAVAITQYSGVSEPYELPWETKGILAVDRSTEYFVFICSHFSRDARCGFCGSVLVDLFRHAILEKLGAGGAERVTVYSCSHVGGHIYAGNVIIYSRHGGICYGLFKPEDIPGVVDAIAEDQGSIPESLKNRIRGQMGPDAT</sequence>
<dbReference type="Gene3D" id="3.40.30.10">
    <property type="entry name" value="Glutaredoxin"/>
    <property type="match status" value="1"/>
</dbReference>
<dbReference type="SUPFAM" id="SSF52833">
    <property type="entry name" value="Thioredoxin-like"/>
    <property type="match status" value="1"/>
</dbReference>
<evidence type="ECO:0008006" key="3">
    <source>
        <dbReference type="Google" id="ProtNLM"/>
    </source>
</evidence>
<gene>
    <name evidence="1" type="ORF">LSCM4_00660</name>
</gene>
<dbReference type="CDD" id="cd03062">
    <property type="entry name" value="TRX_Fd_Sucrase"/>
    <property type="match status" value="1"/>
</dbReference>
<protein>
    <recommendedName>
        <fullName evidence="3">Sucrase/ferredoxin-like family protein</fullName>
    </recommendedName>
</protein>
<dbReference type="InterPro" id="IPR036249">
    <property type="entry name" value="Thioredoxin-like_sf"/>
</dbReference>